<organism evidence="1 2">
    <name type="scientific">Caerostris extrusa</name>
    <name type="common">Bark spider</name>
    <name type="synonym">Caerostris bankana</name>
    <dbReference type="NCBI Taxonomy" id="172846"/>
    <lineage>
        <taxon>Eukaryota</taxon>
        <taxon>Metazoa</taxon>
        <taxon>Ecdysozoa</taxon>
        <taxon>Arthropoda</taxon>
        <taxon>Chelicerata</taxon>
        <taxon>Arachnida</taxon>
        <taxon>Araneae</taxon>
        <taxon>Araneomorphae</taxon>
        <taxon>Entelegynae</taxon>
        <taxon>Araneoidea</taxon>
        <taxon>Araneidae</taxon>
        <taxon>Caerostris</taxon>
    </lineage>
</organism>
<accession>A0AAV4W762</accession>
<proteinExistence type="predicted"/>
<sequence>MRYGGGVICSRSSDLRNFHPCVRAENSIDFLLRDKSKQTSTRNTLSLTTILTSILVTHSEAACFLRSSWKRESAFDSPQWCLRDSCGYCDELWGRGQLFQK</sequence>
<evidence type="ECO:0000313" key="2">
    <source>
        <dbReference type="Proteomes" id="UP001054945"/>
    </source>
</evidence>
<name>A0AAV4W762_CAEEX</name>
<reference evidence="1 2" key="1">
    <citation type="submission" date="2021-06" db="EMBL/GenBank/DDBJ databases">
        <title>Caerostris extrusa draft genome.</title>
        <authorList>
            <person name="Kono N."/>
            <person name="Arakawa K."/>
        </authorList>
    </citation>
    <scope>NUCLEOTIDE SEQUENCE [LARGE SCALE GENOMIC DNA]</scope>
</reference>
<gene>
    <name evidence="1" type="ORF">CEXT_665831</name>
</gene>
<protein>
    <submittedName>
        <fullName evidence="1">Uncharacterized protein</fullName>
    </submittedName>
</protein>
<evidence type="ECO:0000313" key="1">
    <source>
        <dbReference type="EMBL" id="GIY77448.1"/>
    </source>
</evidence>
<dbReference type="EMBL" id="BPLR01015626">
    <property type="protein sequence ID" value="GIY77448.1"/>
    <property type="molecule type" value="Genomic_DNA"/>
</dbReference>
<dbReference type="Proteomes" id="UP001054945">
    <property type="component" value="Unassembled WGS sequence"/>
</dbReference>
<dbReference type="AlphaFoldDB" id="A0AAV4W762"/>
<keyword evidence="2" id="KW-1185">Reference proteome</keyword>
<comment type="caution">
    <text evidence="1">The sequence shown here is derived from an EMBL/GenBank/DDBJ whole genome shotgun (WGS) entry which is preliminary data.</text>
</comment>